<dbReference type="Proteomes" id="UP001303046">
    <property type="component" value="Unassembled WGS sequence"/>
</dbReference>
<evidence type="ECO:0000256" key="1">
    <source>
        <dbReference type="SAM" id="MobiDB-lite"/>
    </source>
</evidence>
<reference evidence="2 3" key="1">
    <citation type="submission" date="2023-08" db="EMBL/GenBank/DDBJ databases">
        <title>A Necator americanus chromosomal reference genome.</title>
        <authorList>
            <person name="Ilik V."/>
            <person name="Petrzelkova K.J."/>
            <person name="Pardy F."/>
            <person name="Fuh T."/>
            <person name="Niatou-Singa F.S."/>
            <person name="Gouil Q."/>
            <person name="Baker L."/>
            <person name="Ritchie M.E."/>
            <person name="Jex A.R."/>
            <person name="Gazzola D."/>
            <person name="Li H."/>
            <person name="Toshio Fujiwara R."/>
            <person name="Zhan B."/>
            <person name="Aroian R.V."/>
            <person name="Pafco B."/>
            <person name="Schwarz E.M."/>
        </authorList>
    </citation>
    <scope>NUCLEOTIDE SEQUENCE [LARGE SCALE GENOMIC DNA]</scope>
    <source>
        <strain evidence="2 3">Aroian</strain>
        <tissue evidence="2">Whole animal</tissue>
    </source>
</reference>
<evidence type="ECO:0008006" key="4">
    <source>
        <dbReference type="Google" id="ProtNLM"/>
    </source>
</evidence>
<organism evidence="2 3">
    <name type="scientific">Necator americanus</name>
    <name type="common">Human hookworm</name>
    <dbReference type="NCBI Taxonomy" id="51031"/>
    <lineage>
        <taxon>Eukaryota</taxon>
        <taxon>Metazoa</taxon>
        <taxon>Ecdysozoa</taxon>
        <taxon>Nematoda</taxon>
        <taxon>Chromadorea</taxon>
        <taxon>Rhabditida</taxon>
        <taxon>Rhabditina</taxon>
        <taxon>Rhabditomorpha</taxon>
        <taxon>Strongyloidea</taxon>
        <taxon>Ancylostomatidae</taxon>
        <taxon>Bunostominae</taxon>
        <taxon>Necator</taxon>
    </lineage>
</organism>
<proteinExistence type="predicted"/>
<keyword evidence="3" id="KW-1185">Reference proteome</keyword>
<sequence length="211" mass="22703">MVFEYIDSIKHQINEKSGYCIENSLPTAHFFHTSNMFSSCKQCLQNKANWILHKSFDGGAAVQRDVNSCNSCCNLGPPGIRGAPGKPRKPGKPGIAATSGYPGKPLEMSCELVTPPCPASHQLKPETTGRPEPAVPPGLRAPSALKATDEAGPKGPSDMFLTDDGGPGSTGDQLEHPLLVPLLHQDNQDQLEHPDFQVYRVKMQAMEGTLS</sequence>
<gene>
    <name evidence="2" type="primary">Necator_chrX.g25253</name>
    <name evidence="2" type="ORF">RB195_025087</name>
</gene>
<evidence type="ECO:0000313" key="3">
    <source>
        <dbReference type="Proteomes" id="UP001303046"/>
    </source>
</evidence>
<accession>A0ABR1EQX7</accession>
<name>A0ABR1EQX7_NECAM</name>
<dbReference type="EMBL" id="JAVFWL010000006">
    <property type="protein sequence ID" value="KAK6765013.1"/>
    <property type="molecule type" value="Genomic_DNA"/>
</dbReference>
<protein>
    <recommendedName>
        <fullName evidence="4">Collagen triple helix repeat protein</fullName>
    </recommendedName>
</protein>
<feature type="region of interest" description="Disordered" evidence="1">
    <location>
        <begin position="117"/>
        <end position="175"/>
    </location>
</feature>
<comment type="caution">
    <text evidence="2">The sequence shown here is derived from an EMBL/GenBank/DDBJ whole genome shotgun (WGS) entry which is preliminary data.</text>
</comment>
<evidence type="ECO:0000313" key="2">
    <source>
        <dbReference type="EMBL" id="KAK6765013.1"/>
    </source>
</evidence>